<keyword evidence="1" id="KW-1133">Transmembrane helix</keyword>
<organism evidence="3 4">
    <name type="scientific">Rhizobium daejeonense</name>
    <dbReference type="NCBI Taxonomy" id="240521"/>
    <lineage>
        <taxon>Bacteria</taxon>
        <taxon>Pseudomonadati</taxon>
        <taxon>Pseudomonadota</taxon>
        <taxon>Alphaproteobacteria</taxon>
        <taxon>Hyphomicrobiales</taxon>
        <taxon>Rhizobiaceae</taxon>
        <taxon>Rhizobium/Agrobacterium group</taxon>
        <taxon>Rhizobium</taxon>
    </lineage>
</organism>
<feature type="transmembrane region" description="Helical" evidence="1">
    <location>
        <begin position="258"/>
        <end position="276"/>
    </location>
</feature>
<sequence>MYRGRLKRDLAIWVGKGMLSQATADVLLKEFDSRKSSFSVGGVLMILAAVLIAASILLLVAANWQEIPRLTKVVGIVLLIWIFYLSAALSFARGSDRLGAALLVLGAASFGGAIALIGQLYHLSGDTLGAMLLWFGMTVVSAAAFRSAALTVFAGLLAFVVFGAYLEQYDAEWQGLYAFWPPVAGVILALLAQWTGAERSRHLIYILLLGWCAWLYSLHTDVGVAILFVIVGALAFLAVTMPLSPISALARQRGASPAFYTFVLTLLGLGLLHFHWTEGGDLALLALLTIGATLLALSLEGRDNGAVRYLAYFIFAAEVLYLSFVTIDSMLGTSTFFLLAGLVVAVLAFVVVKLEKIFTRKDKEIAQ</sequence>
<evidence type="ECO:0000259" key="2">
    <source>
        <dbReference type="Pfam" id="PF09925"/>
    </source>
</evidence>
<name>A0A6M1SBY4_9HYPH</name>
<feature type="transmembrane region" description="Helical" evidence="1">
    <location>
        <begin position="98"/>
        <end position="120"/>
    </location>
</feature>
<evidence type="ECO:0000256" key="1">
    <source>
        <dbReference type="SAM" id="Phobius"/>
    </source>
</evidence>
<reference evidence="3 4" key="1">
    <citation type="submission" date="2020-02" db="EMBL/GenBank/DDBJ databases">
        <title>Genome sequence of the type strain CCBAU10050 of Rhizobium daejeonense.</title>
        <authorList>
            <person name="Gao J."/>
            <person name="Sun J."/>
        </authorList>
    </citation>
    <scope>NUCLEOTIDE SEQUENCE [LARGE SCALE GENOMIC DNA]</scope>
    <source>
        <strain evidence="3 4">CCBAU10050</strain>
    </source>
</reference>
<feature type="transmembrane region" description="Helical" evidence="1">
    <location>
        <begin position="306"/>
        <end position="324"/>
    </location>
</feature>
<feature type="transmembrane region" description="Helical" evidence="1">
    <location>
        <begin position="40"/>
        <end position="61"/>
    </location>
</feature>
<keyword evidence="1" id="KW-0472">Membrane</keyword>
<protein>
    <submittedName>
        <fullName evidence="3">DUF2157 domain-containing protein</fullName>
    </submittedName>
</protein>
<feature type="transmembrane region" description="Helical" evidence="1">
    <location>
        <begin position="282"/>
        <end position="299"/>
    </location>
</feature>
<feature type="transmembrane region" description="Helical" evidence="1">
    <location>
        <begin position="225"/>
        <end position="246"/>
    </location>
</feature>
<dbReference type="InterPro" id="IPR018677">
    <property type="entry name" value="DUF2157"/>
</dbReference>
<evidence type="ECO:0000313" key="3">
    <source>
        <dbReference type="EMBL" id="NGO64266.1"/>
    </source>
</evidence>
<keyword evidence="1" id="KW-0812">Transmembrane</keyword>
<accession>A0A6M1SBY4</accession>
<dbReference type="AlphaFoldDB" id="A0A6M1SBY4"/>
<dbReference type="Pfam" id="PF09925">
    <property type="entry name" value="DUF2157"/>
    <property type="match status" value="1"/>
</dbReference>
<keyword evidence="4" id="KW-1185">Reference proteome</keyword>
<gene>
    <name evidence="3" type="ORF">G6N76_11340</name>
</gene>
<evidence type="ECO:0000313" key="4">
    <source>
        <dbReference type="Proteomes" id="UP000477849"/>
    </source>
</evidence>
<feature type="transmembrane region" description="Helical" evidence="1">
    <location>
        <begin position="330"/>
        <end position="352"/>
    </location>
</feature>
<proteinExistence type="predicted"/>
<comment type="caution">
    <text evidence="3">The sequence shown here is derived from an EMBL/GenBank/DDBJ whole genome shotgun (WGS) entry which is preliminary data.</text>
</comment>
<feature type="transmembrane region" description="Helical" evidence="1">
    <location>
        <begin position="132"/>
        <end position="165"/>
    </location>
</feature>
<dbReference type="RefSeq" id="WP_163905146.1">
    <property type="nucleotide sequence ID" value="NZ_CP048427.1"/>
</dbReference>
<dbReference type="EMBL" id="JAAKZH010000003">
    <property type="protein sequence ID" value="NGO64266.1"/>
    <property type="molecule type" value="Genomic_DNA"/>
</dbReference>
<dbReference type="Proteomes" id="UP000477849">
    <property type="component" value="Unassembled WGS sequence"/>
</dbReference>
<feature type="transmembrane region" description="Helical" evidence="1">
    <location>
        <begin position="177"/>
        <end position="195"/>
    </location>
</feature>
<feature type="domain" description="DUF2157" evidence="2">
    <location>
        <begin position="13"/>
        <end position="150"/>
    </location>
</feature>
<feature type="transmembrane region" description="Helical" evidence="1">
    <location>
        <begin position="73"/>
        <end position="92"/>
    </location>
</feature>